<comment type="caution">
    <text evidence="12">The sequence shown here is derived from an EMBL/GenBank/DDBJ whole genome shotgun (WGS) entry which is preliminary data.</text>
</comment>
<dbReference type="InterPro" id="IPR018273">
    <property type="entry name" value="Ribosomal_eS17_CS"/>
</dbReference>
<keyword evidence="11" id="KW-1133">Transmembrane helix</keyword>
<name>A0AA36G102_9BILA</name>
<dbReference type="GO" id="GO:1990904">
    <property type="term" value="C:ribonucleoprotein complex"/>
    <property type="evidence" value="ECO:0007669"/>
    <property type="project" value="UniProtKB-KW"/>
</dbReference>
<feature type="region of interest" description="Disordered" evidence="10">
    <location>
        <begin position="1956"/>
        <end position="2005"/>
    </location>
</feature>
<evidence type="ECO:0000256" key="5">
    <source>
        <dbReference type="ARBA" id="ARBA00023180"/>
    </source>
</evidence>
<dbReference type="PROSITE" id="PS51854">
    <property type="entry name" value="CSPG"/>
    <property type="match status" value="3"/>
</dbReference>
<feature type="repeat" description="CSPG" evidence="9">
    <location>
        <begin position="954"/>
        <end position="1044"/>
    </location>
</feature>
<evidence type="ECO:0000256" key="4">
    <source>
        <dbReference type="ARBA" id="ARBA00022980"/>
    </source>
</evidence>
<dbReference type="GO" id="GO:0003735">
    <property type="term" value="F:structural constituent of ribosome"/>
    <property type="evidence" value="ECO:0007669"/>
    <property type="project" value="InterPro"/>
</dbReference>
<dbReference type="Pfam" id="PF00833">
    <property type="entry name" value="Ribosomal_S17e"/>
    <property type="match status" value="1"/>
</dbReference>
<evidence type="ECO:0000256" key="11">
    <source>
        <dbReference type="SAM" id="Phobius"/>
    </source>
</evidence>
<reference evidence="12" key="1">
    <citation type="submission" date="2023-06" db="EMBL/GenBank/DDBJ databases">
        <authorList>
            <person name="Delattre M."/>
        </authorList>
    </citation>
    <scope>NUCLEOTIDE SEQUENCE</scope>
    <source>
        <strain evidence="12">AF72</strain>
    </source>
</reference>
<dbReference type="PROSITE" id="PS00712">
    <property type="entry name" value="RIBOSOMAL_S17E"/>
    <property type="match status" value="1"/>
</dbReference>
<evidence type="ECO:0000256" key="2">
    <source>
        <dbReference type="ARBA" id="ARBA00022729"/>
    </source>
</evidence>
<keyword evidence="4" id="KW-0689">Ribosomal protein</keyword>
<dbReference type="GO" id="GO:0006412">
    <property type="term" value="P:translation"/>
    <property type="evidence" value="ECO:0007669"/>
    <property type="project" value="InterPro"/>
</dbReference>
<dbReference type="InterPro" id="IPR036401">
    <property type="entry name" value="Ribosomal_eS17_sf"/>
</dbReference>
<dbReference type="SUPFAM" id="SSF116820">
    <property type="entry name" value="Rps17e-like"/>
    <property type="match status" value="1"/>
</dbReference>
<feature type="repeat" description="CSPG" evidence="9">
    <location>
        <begin position="389"/>
        <end position="482"/>
    </location>
</feature>
<feature type="non-terminal residue" evidence="12">
    <location>
        <position position="2021"/>
    </location>
</feature>
<dbReference type="InterPro" id="IPR039005">
    <property type="entry name" value="CSPG_rpt"/>
</dbReference>
<evidence type="ECO:0000256" key="6">
    <source>
        <dbReference type="ARBA" id="ARBA00023274"/>
    </source>
</evidence>
<evidence type="ECO:0000256" key="9">
    <source>
        <dbReference type="PROSITE-ProRule" id="PRU01201"/>
    </source>
</evidence>
<keyword evidence="6" id="KW-0687">Ribonucleoprotein</keyword>
<evidence type="ECO:0000256" key="7">
    <source>
        <dbReference type="ARBA" id="ARBA00035144"/>
    </source>
</evidence>
<keyword evidence="2" id="KW-0732">Signal</keyword>
<protein>
    <recommendedName>
        <fullName evidence="7">Small ribosomal subunit protein eS17</fullName>
    </recommendedName>
    <alternativeName>
        <fullName evidence="8">40S ribosomal protein S17</fullName>
    </alternativeName>
</protein>
<dbReference type="InterPro" id="IPR001210">
    <property type="entry name" value="Ribosomal_eS17"/>
</dbReference>
<dbReference type="Proteomes" id="UP001177023">
    <property type="component" value="Unassembled WGS sequence"/>
</dbReference>
<dbReference type="PANTHER" id="PTHR45739:SF8">
    <property type="entry name" value="FRAS1-RELATED EXTRACELLULAR MATRIX PROTEIN 1"/>
    <property type="match status" value="1"/>
</dbReference>
<keyword evidence="11" id="KW-0472">Membrane</keyword>
<accession>A0AA36G102</accession>
<evidence type="ECO:0000313" key="13">
    <source>
        <dbReference type="Proteomes" id="UP001177023"/>
    </source>
</evidence>
<gene>
    <name evidence="12" type="ORF">MSPICULIGERA_LOCUS12657</name>
</gene>
<keyword evidence="11" id="KW-0812">Transmembrane</keyword>
<evidence type="ECO:0000256" key="1">
    <source>
        <dbReference type="ARBA" id="ARBA00010444"/>
    </source>
</evidence>
<dbReference type="EMBL" id="CATQJA010002629">
    <property type="protein sequence ID" value="CAJ0574320.1"/>
    <property type="molecule type" value="Genomic_DNA"/>
</dbReference>
<keyword evidence="13" id="KW-1185">Reference proteome</keyword>
<feature type="repeat" description="CSPG" evidence="9">
    <location>
        <begin position="620"/>
        <end position="714"/>
    </location>
</feature>
<dbReference type="InterPro" id="IPR051561">
    <property type="entry name" value="FRAS1_ECM"/>
</dbReference>
<organism evidence="12 13">
    <name type="scientific">Mesorhabditis spiculigera</name>
    <dbReference type="NCBI Taxonomy" id="96644"/>
    <lineage>
        <taxon>Eukaryota</taxon>
        <taxon>Metazoa</taxon>
        <taxon>Ecdysozoa</taxon>
        <taxon>Nematoda</taxon>
        <taxon>Chromadorea</taxon>
        <taxon>Rhabditida</taxon>
        <taxon>Rhabditina</taxon>
        <taxon>Rhabditomorpha</taxon>
        <taxon>Rhabditoidea</taxon>
        <taxon>Rhabditidae</taxon>
        <taxon>Mesorhabditinae</taxon>
        <taxon>Mesorhabditis</taxon>
    </lineage>
</organism>
<feature type="transmembrane region" description="Helical" evidence="11">
    <location>
        <begin position="1889"/>
        <end position="1911"/>
    </location>
</feature>
<dbReference type="GO" id="GO:0009653">
    <property type="term" value="P:anatomical structure morphogenesis"/>
    <property type="evidence" value="ECO:0007669"/>
    <property type="project" value="TreeGrafter"/>
</dbReference>
<evidence type="ECO:0000256" key="3">
    <source>
        <dbReference type="ARBA" id="ARBA00022737"/>
    </source>
</evidence>
<evidence type="ECO:0000313" key="12">
    <source>
        <dbReference type="EMBL" id="CAJ0574320.1"/>
    </source>
</evidence>
<comment type="similarity">
    <text evidence="1">Belongs to the eukaryotic ribosomal protein eS17 family.</text>
</comment>
<sequence length="2021" mass="223849">MGGVRTKTIKKASRVIIEKYYTRLGRDFHTNKRICDEVALIPSKKLRNRIAGFITHLMARIERGPVRGISIKLQEEERERRDNYMPEISVVDPRELTSIKVDADTERMIKEMELNIPCLQVEDVKSGALHIDESSLHGCISNLVQGPHRLLDKLCSEPDGSSEETSTESLHHDEPPHLAALHLADNGHRITSPQPVYVAEPLQVVEGPRHGLLTLASNPVSSFTYADLLARNVVYKHDGSETREDHFDFQIEFPRIGTMDFPWLETTTYTLKIRINGVNDPPELSDATGGGVVKVTAKGSRALTAELVRLNDVDDSPDTVRIQVVESKGAHVTLSNRTVTEFTQRQLLNGEIRLVDEGLSDHSTIRLVARDSESRSAVLPLKIVSVPIGVRPEFNTGLRLLHHGSAIITKENLSFVPTVPEVPLHYRIVGLPEHGVVECSPPNGHFHVCTTFSQSQIAKSLVRFRHTGSGTPPQDTFSFQVESGDFVSMVHAFRVTFIPMNIKVFNREVFLLNGTDNGMLGRANLFAWTFPKSYNSDQLVYHIIEPPKFGILSRKIGARNRRIGVSSNFTQEDIDGNTISYKLHFMQYSILNDYFLFKIIAPSVQSEIQRFEIVFIPSQASIHLVNRTVVVDEGASAQITNEFLSLSTPDDKNFVFTIAVPPEHGSLSYKNSNGKYIPIKAGNNFTTAHINDGRLFYNHSGSESRSDRVSLLAESAFRGGTRIPLSLSFSVILHNDNPPALIGPDTIYITPKGERVFYPHMLDWRDDDVDSMPLKFSFSAGAKEGAILSTISPHLPVTSFTQEDLAKKKVMIRHLGNKANFSIDYTVSDGARSVPGTVHIVSSELFAEIGQAELTYCCLPGDRPQIQVHPGNLTVRTNHDLPLSEIVYNTPSVHFVIKRNGTAQGASKFTQQDIYDGVLYYTVHAAKKEPITVTVGEKRVEGEMILTLRSLGASLELRRSQPLSVPVGGASIINNETLLQGDAVTPSGQLVYSVTRQPLTGHLVLDGGASYVSTFTQFDVDSGRLQYLHTSKSPGRDSFTLNIKSPHASKGPYTVYVDVYEHHVAMNTSSLHLVAGGSAVLAPNIIGVTSSDRGDYIVKVVAPPRAGWLVKDGWTLANIQPIDSFAGSDLRERRIVYVSDKSANLARDVFQVMACISGETCTNPEPVEVTISQQNKQSPLILRNEVLRVMSTNFAVITNSHLGTEDTDTPPYQVFFLISKPSNGHVARVIEPDKAIYNFSQKEIDDSAIAFYRGSNSSVGSGGFSFLISDGVHQLGPEWFTIEAWDGQINVALEANSRLLCAPDTNAVISIDLLRANLPNAAAPEIVFAVHKAPRYGKLTVSGVESHRFTQHDINRRLVSYTISTPQNEWTRRDSFTFTIGLNGTFNQPNGEEHRFRITSTYAALTPDQLQRLVSTQSLYVSRGGSTALNQSHINAGALTKKVAKEVILMEIAKEPRHGDAAWLDLPKGILTWSDFARGWPFIYRHSGESDRDDELVFYIYPASESTRSASRLRIQIPIRILPIRDHALEVSLFPRSIACISGGAAPLDQTSFFATHPSVPPQSIIYHVVQNGRNGAKIRVSHRNREKFSQEELNQGLVSVVHTPAPAGSAPADVIVFSIDGLYKTLIVKIRPLDLALENHTTIHYQQGKTYVVLSRSHLGAFSNGDRAKISYKIVLPPENGTFYWVAGEKETKEFSQDDVDNGRVLYAQLNMHSYKDSFEFVVANEGRDTVRNRSEIVVKSLVVAQPVIVEANTTTPITSSQLNASALEGATPRFLVASPPRYGRITLDLGSSHSALFFTYNDITKGKVLYQAFGSSDEVTENLELEVRADSVQPARLILPITILPSDDTGNGHSSKEKMEPDEHLQGEKHDEEAFLKNFPRLVKPDYLLHISLLGVIVSIAIMIMICRFRAASRKKKKLKSTKLDEAGEQARAETGKMLEAHKRELEQRNVRTPLKSFESPKMRGSLPLSAQRLAQDSPRARRHAPSLDYAGLSGDNTPPAMPLYQQLSRPAGETQHWV</sequence>
<dbReference type="GO" id="GO:0005840">
    <property type="term" value="C:ribosome"/>
    <property type="evidence" value="ECO:0007669"/>
    <property type="project" value="UniProtKB-KW"/>
</dbReference>
<dbReference type="PANTHER" id="PTHR45739">
    <property type="entry name" value="MATRIX PROTEIN, PUTATIVE-RELATED"/>
    <property type="match status" value="1"/>
</dbReference>
<dbReference type="FunFam" id="1.10.60.20:FF:000001">
    <property type="entry name" value="40S ribosomal protein S17"/>
    <property type="match status" value="1"/>
</dbReference>
<dbReference type="Gene3D" id="1.10.60.20">
    <property type="entry name" value="Ribosomal protein S17e-like"/>
    <property type="match status" value="1"/>
</dbReference>
<proteinExistence type="inferred from homology"/>
<evidence type="ECO:0000256" key="10">
    <source>
        <dbReference type="SAM" id="MobiDB-lite"/>
    </source>
</evidence>
<evidence type="ECO:0000256" key="8">
    <source>
        <dbReference type="ARBA" id="ARBA00035467"/>
    </source>
</evidence>
<keyword evidence="3" id="KW-0677">Repeat</keyword>
<dbReference type="Pfam" id="PF16184">
    <property type="entry name" value="Cadherin_3"/>
    <property type="match status" value="9"/>
</dbReference>
<dbReference type="HAMAP" id="MF_00511">
    <property type="entry name" value="Ribosomal_eS17"/>
    <property type="match status" value="1"/>
</dbReference>
<keyword evidence="5" id="KW-0325">Glycoprotein</keyword>